<evidence type="ECO:0000256" key="2">
    <source>
        <dbReference type="ARBA" id="ARBA00005268"/>
    </source>
</evidence>
<keyword evidence="5 6" id="KW-0472">Membrane</keyword>
<feature type="transmembrane region" description="Helical" evidence="6">
    <location>
        <begin position="193"/>
        <end position="215"/>
    </location>
</feature>
<dbReference type="Pfam" id="PF03649">
    <property type="entry name" value="UPF0014"/>
    <property type="match status" value="1"/>
</dbReference>
<evidence type="ECO:0000256" key="5">
    <source>
        <dbReference type="ARBA" id="ARBA00023136"/>
    </source>
</evidence>
<evidence type="ECO:0000256" key="4">
    <source>
        <dbReference type="ARBA" id="ARBA00022989"/>
    </source>
</evidence>
<dbReference type="PATRIC" id="fig|305.92.peg.2818"/>
<evidence type="ECO:0000256" key="6">
    <source>
        <dbReference type="SAM" id="Phobius"/>
    </source>
</evidence>
<dbReference type="InterPro" id="IPR005226">
    <property type="entry name" value="UPF0014_fam"/>
</dbReference>
<dbReference type="AlphaFoldDB" id="A0A0K1ZMK0"/>
<dbReference type="PANTHER" id="PTHR30028">
    <property type="entry name" value="UPF0014 INNER MEMBRANE PROTEIN YBBM-RELATED"/>
    <property type="match status" value="1"/>
</dbReference>
<dbReference type="GO" id="GO:0005886">
    <property type="term" value="C:plasma membrane"/>
    <property type="evidence" value="ECO:0007669"/>
    <property type="project" value="TreeGrafter"/>
</dbReference>
<name>A0A0K1ZMK0_RALSL</name>
<keyword evidence="3 6" id="KW-0812">Transmembrane</keyword>
<gene>
    <name evidence="7" type="ORF">PSS4_v1_40056</name>
    <name evidence="8" type="ORF">RUN1985_v1_270011</name>
</gene>
<organism evidence="7">
    <name type="scientific">Ralstonia solanacearum</name>
    <name type="common">Pseudomonas solanacearum</name>
    <dbReference type="NCBI Taxonomy" id="305"/>
    <lineage>
        <taxon>Bacteria</taxon>
        <taxon>Pseudomonadati</taxon>
        <taxon>Pseudomonadota</taxon>
        <taxon>Betaproteobacteria</taxon>
        <taxon>Burkholderiales</taxon>
        <taxon>Burkholderiaceae</taxon>
        <taxon>Ralstonia</taxon>
        <taxon>Ralstonia solanacearum species complex</taxon>
    </lineage>
</organism>
<proteinExistence type="inferred from homology"/>
<reference evidence="7" key="1">
    <citation type="submission" date="2015-10" db="EMBL/GenBank/DDBJ databases">
        <authorList>
            <person name="Gilbert D.G."/>
        </authorList>
    </citation>
    <scope>NUCLEOTIDE SEQUENCE</scope>
    <source>
        <strain evidence="7">Phyl III-seqv23</strain>
    </source>
</reference>
<accession>A0A0K1ZMK0</accession>
<feature type="transmembrane region" description="Helical" evidence="6">
    <location>
        <begin position="67"/>
        <end position="86"/>
    </location>
</feature>
<dbReference type="PANTHER" id="PTHR30028:SF0">
    <property type="entry name" value="PROTEIN ALUMINUM SENSITIVE 3"/>
    <property type="match status" value="1"/>
</dbReference>
<sequence>MSTPAPEQMLSAWQVGIAALLILVNGALSIGLGLGLERRLAWAAVRTVVQLLLIGFVLQWVFASAHWAVVLAVIALMTLIAGHATGSRGARSYAGLRLDGTLSVFGSTWLIGAIGLVAVLQARPWYTPQYAIPIMGMILGNTLTGVGLALERMTGELIATRDQVETLLALGGTRWEAARNAARAAVRAGMTPIINQMSVVGVVSLPGMMTGQVLAGQSPLEAVRYQIVIMFLLAASSGLGTVAAVLLAYRRLFSREHQLLSARIVQRAPGVH</sequence>
<feature type="transmembrane region" description="Helical" evidence="6">
    <location>
        <begin position="98"/>
        <end position="118"/>
    </location>
</feature>
<feature type="transmembrane region" description="Helical" evidence="6">
    <location>
        <begin position="43"/>
        <end position="61"/>
    </location>
</feature>
<protein>
    <recommendedName>
        <fullName evidence="9">Iron export ABC transporter permease subunit FetB</fullName>
    </recommendedName>
</protein>
<evidence type="ECO:0000313" key="8">
    <source>
        <dbReference type="EMBL" id="CUV28615.1"/>
    </source>
</evidence>
<dbReference type="EMBL" id="LN899821">
    <property type="protein sequence ID" value="CUV16204.1"/>
    <property type="molecule type" value="Genomic_DNA"/>
</dbReference>
<keyword evidence="4 6" id="KW-1133">Transmembrane helix</keyword>
<evidence type="ECO:0000256" key="1">
    <source>
        <dbReference type="ARBA" id="ARBA00004141"/>
    </source>
</evidence>
<feature type="transmembrane region" description="Helical" evidence="6">
    <location>
        <begin position="227"/>
        <end position="249"/>
    </location>
</feature>
<feature type="transmembrane region" description="Helical" evidence="6">
    <location>
        <begin position="12"/>
        <end position="36"/>
    </location>
</feature>
<evidence type="ECO:0008006" key="9">
    <source>
        <dbReference type="Google" id="ProtNLM"/>
    </source>
</evidence>
<evidence type="ECO:0000313" key="7">
    <source>
        <dbReference type="EMBL" id="CUV16204.1"/>
    </source>
</evidence>
<comment type="similarity">
    <text evidence="2">Belongs to the UPF0014 family.</text>
</comment>
<dbReference type="EMBL" id="LN899824">
    <property type="protein sequence ID" value="CUV28615.1"/>
    <property type="molecule type" value="Genomic_DNA"/>
</dbReference>
<feature type="transmembrane region" description="Helical" evidence="6">
    <location>
        <begin position="130"/>
        <end position="150"/>
    </location>
</feature>
<comment type="subcellular location">
    <subcellularLocation>
        <location evidence="1">Membrane</location>
        <topology evidence="1">Multi-pass membrane protein</topology>
    </subcellularLocation>
</comment>
<evidence type="ECO:0000256" key="3">
    <source>
        <dbReference type="ARBA" id="ARBA00022692"/>
    </source>
</evidence>